<reference evidence="1 2" key="1">
    <citation type="journal article" date="2010" name="J. Bacteriol.">
        <title>Genome sequences of Oceanicola granulosus HTCC2516(T) and Oceanicola batsensis HTCC2597(TDelta).</title>
        <authorList>
            <person name="Thrash J.C."/>
            <person name="Cho J.C."/>
            <person name="Vergin K.L."/>
            <person name="Giovannoni S.J."/>
        </authorList>
    </citation>
    <scope>NUCLEOTIDE SEQUENCE [LARGE SCALE GENOMIC DNA]</scope>
    <source>
        <strain evidence="2">ATCC BAA-863 / DSM 15984 / KCTC 12145 / HTCC2597</strain>
    </source>
</reference>
<dbReference type="EMBL" id="AAMO01000013">
    <property type="protein sequence ID" value="EAQ01472.1"/>
    <property type="molecule type" value="Genomic_DNA"/>
</dbReference>
<dbReference type="eggNOG" id="ENOG5032S01">
    <property type="taxonomic scope" value="Bacteria"/>
</dbReference>
<accession>A3U2U2</accession>
<keyword evidence="2" id="KW-1185">Reference proteome</keyword>
<evidence type="ECO:0000313" key="2">
    <source>
        <dbReference type="Proteomes" id="UP000004318"/>
    </source>
</evidence>
<dbReference type="Proteomes" id="UP000004318">
    <property type="component" value="Unassembled WGS sequence"/>
</dbReference>
<gene>
    <name evidence="1" type="ORF">OB2597_01247</name>
</gene>
<comment type="caution">
    <text evidence="1">The sequence shown here is derived from an EMBL/GenBank/DDBJ whole genome shotgun (WGS) entry which is preliminary data.</text>
</comment>
<dbReference type="AlphaFoldDB" id="A3U2U2"/>
<proteinExistence type="predicted"/>
<name>A3U2U2_PSEBH</name>
<sequence length="141" mass="15978">MLMPLRYEILPEIGLVYIRYWGLATLQETAEAFLAYAQDPLFRPGQNHLIDLSRIDDYERNFPDLIKLQAAKADFIMTEGHRSLTVYYAPTRIGYAMALSIIRSWEGLNGVVPILTQDEGEALALLGVKETQFADLPMKDA</sequence>
<organism evidence="1 2">
    <name type="scientific">Pseudooceanicola batsensis (strain ATCC BAA-863 / DSM 15984 / KCTC 12145 / HTCC2597)</name>
    <name type="common">Oceanicola batsensis</name>
    <dbReference type="NCBI Taxonomy" id="252305"/>
    <lineage>
        <taxon>Bacteria</taxon>
        <taxon>Pseudomonadati</taxon>
        <taxon>Pseudomonadota</taxon>
        <taxon>Alphaproteobacteria</taxon>
        <taxon>Rhodobacterales</taxon>
        <taxon>Paracoccaceae</taxon>
        <taxon>Pseudooceanicola</taxon>
    </lineage>
</organism>
<dbReference type="HOGENOM" id="CLU_1843069_0_0_5"/>
<dbReference type="STRING" id="252305.OB2597_01247"/>
<protein>
    <submittedName>
        <fullName evidence="1">Uncharacterized protein</fullName>
    </submittedName>
</protein>
<evidence type="ECO:0000313" key="1">
    <source>
        <dbReference type="EMBL" id="EAQ01472.1"/>
    </source>
</evidence>